<dbReference type="AlphaFoldDB" id="A0A0C2X7Z8"/>
<sequence>MIPNMLSEWDGNSDPQSPTIVLDIKFPFLNGSIADSTSREQTRPHGDFSFRLEIKMPTGQVSSPFVSVPVENVRSVDTQIQSAQELEAALKERLQQQRLGSSNQPVTPIQRGRSILPPKPLTPPSTSHSERFSVFSIAEHPIAEAPCDQMICDVPDTQGHQERSTDHAMKTSPPEDTSGDKVMGIPRSSASPLQLSSTMRPPHPSTPPIQINSRRSSRACTPPGRFDTVSRGRDYQSRSRSFSRSSSNRRGRTNSPASRRSRSIESQETRRHRRFSRSPVRNRSLHDRSHSPSSPSRDERDSYKNSWPRSTSSTLYSDELAVEKVSSTQYSRSPSPAPIRSPSGPSGGTSSAENTSKLETRPPLQLRISEDNARVAPKLPRRRTCPFFHPTDKDRHPLDRPHPGYSIKEFDEAVHFYEKGETLPGRLVKDGVTINPKNRPPRSPVKFPSAGGNPTYVPLEYRVSDRGPKPARSRSPNVTPTKRRKISPQNLTHPQGPFIPKERNYGNYNTYPKATSLQATSPFSREGPPPSPYYEAKRQGDDFPNNRIGGNDSGLRRPQRPTYERRFPSQQSNKGYYRAQ</sequence>
<reference evidence="3" key="2">
    <citation type="submission" date="2015-01" db="EMBL/GenBank/DDBJ databases">
        <title>Evolutionary Origins and Diversification of the Mycorrhizal Mutualists.</title>
        <authorList>
            <consortium name="DOE Joint Genome Institute"/>
            <consortium name="Mycorrhizal Genomics Consortium"/>
            <person name="Kohler A."/>
            <person name="Kuo A."/>
            <person name="Nagy L.G."/>
            <person name="Floudas D."/>
            <person name="Copeland A."/>
            <person name="Barry K.W."/>
            <person name="Cichocki N."/>
            <person name="Veneault-Fourrey C."/>
            <person name="LaButti K."/>
            <person name="Lindquist E.A."/>
            <person name="Lipzen A."/>
            <person name="Lundell T."/>
            <person name="Morin E."/>
            <person name="Murat C."/>
            <person name="Riley R."/>
            <person name="Ohm R."/>
            <person name="Sun H."/>
            <person name="Tunlid A."/>
            <person name="Henrissat B."/>
            <person name="Grigoriev I.V."/>
            <person name="Hibbett D.S."/>
            <person name="Martin F."/>
        </authorList>
    </citation>
    <scope>NUCLEOTIDE SEQUENCE [LARGE SCALE GENOMIC DNA]</scope>
    <source>
        <strain evidence="3">MAFF 305830</strain>
    </source>
</reference>
<feature type="compositionally biased region" description="Basic and acidic residues" evidence="1">
    <location>
        <begin position="228"/>
        <end position="237"/>
    </location>
</feature>
<evidence type="ECO:0000313" key="2">
    <source>
        <dbReference type="EMBL" id="KIM34163.1"/>
    </source>
</evidence>
<keyword evidence="3" id="KW-1185">Reference proteome</keyword>
<feature type="compositionally biased region" description="Basic and acidic residues" evidence="1">
    <location>
        <begin position="390"/>
        <end position="405"/>
    </location>
</feature>
<feature type="compositionally biased region" description="Polar residues" evidence="1">
    <location>
        <begin position="96"/>
        <end position="107"/>
    </location>
</feature>
<dbReference type="EMBL" id="KN824277">
    <property type="protein sequence ID" value="KIM34163.1"/>
    <property type="molecule type" value="Genomic_DNA"/>
</dbReference>
<feature type="region of interest" description="Disordered" evidence="1">
    <location>
        <begin position="428"/>
        <end position="580"/>
    </location>
</feature>
<name>A0A0C2X7Z8_SERVB</name>
<feature type="region of interest" description="Disordered" evidence="1">
    <location>
        <begin position="95"/>
        <end position="128"/>
    </location>
</feature>
<protein>
    <submittedName>
        <fullName evidence="2">Uncharacterized protein</fullName>
    </submittedName>
</protein>
<feature type="compositionally biased region" description="Polar residues" evidence="1">
    <location>
        <begin position="506"/>
        <end position="523"/>
    </location>
</feature>
<feature type="region of interest" description="Disordered" evidence="1">
    <location>
        <begin position="152"/>
        <end position="405"/>
    </location>
</feature>
<feature type="compositionally biased region" description="Polar residues" evidence="1">
    <location>
        <begin position="188"/>
        <end position="199"/>
    </location>
</feature>
<accession>A0A0C2X7Z8</accession>
<reference evidence="2 3" key="1">
    <citation type="submission" date="2014-04" db="EMBL/GenBank/DDBJ databases">
        <authorList>
            <consortium name="DOE Joint Genome Institute"/>
            <person name="Kuo A."/>
            <person name="Zuccaro A."/>
            <person name="Kohler A."/>
            <person name="Nagy L.G."/>
            <person name="Floudas D."/>
            <person name="Copeland A."/>
            <person name="Barry K.W."/>
            <person name="Cichocki N."/>
            <person name="Veneault-Fourrey C."/>
            <person name="LaButti K."/>
            <person name="Lindquist E.A."/>
            <person name="Lipzen A."/>
            <person name="Lundell T."/>
            <person name="Morin E."/>
            <person name="Murat C."/>
            <person name="Sun H."/>
            <person name="Tunlid A."/>
            <person name="Henrissat B."/>
            <person name="Grigoriev I.V."/>
            <person name="Hibbett D.S."/>
            <person name="Martin F."/>
            <person name="Nordberg H.P."/>
            <person name="Cantor M.N."/>
            <person name="Hua S.X."/>
        </authorList>
    </citation>
    <scope>NUCLEOTIDE SEQUENCE [LARGE SCALE GENOMIC DNA]</scope>
    <source>
        <strain evidence="2 3">MAFF 305830</strain>
    </source>
</reference>
<dbReference type="Proteomes" id="UP000054097">
    <property type="component" value="Unassembled WGS sequence"/>
</dbReference>
<feature type="compositionally biased region" description="Basic and acidic residues" evidence="1">
    <location>
        <begin position="159"/>
        <end position="169"/>
    </location>
</feature>
<gene>
    <name evidence="2" type="ORF">M408DRAFT_325653</name>
</gene>
<organism evidence="2 3">
    <name type="scientific">Serendipita vermifera MAFF 305830</name>
    <dbReference type="NCBI Taxonomy" id="933852"/>
    <lineage>
        <taxon>Eukaryota</taxon>
        <taxon>Fungi</taxon>
        <taxon>Dikarya</taxon>
        <taxon>Basidiomycota</taxon>
        <taxon>Agaricomycotina</taxon>
        <taxon>Agaricomycetes</taxon>
        <taxon>Sebacinales</taxon>
        <taxon>Serendipitaceae</taxon>
        <taxon>Serendipita</taxon>
    </lineage>
</organism>
<feature type="compositionally biased region" description="Polar residues" evidence="1">
    <location>
        <begin position="304"/>
        <end position="316"/>
    </location>
</feature>
<proteinExistence type="predicted"/>
<evidence type="ECO:0000256" key="1">
    <source>
        <dbReference type="SAM" id="MobiDB-lite"/>
    </source>
</evidence>
<feature type="compositionally biased region" description="Low complexity" evidence="1">
    <location>
        <begin position="331"/>
        <end position="352"/>
    </location>
</feature>
<evidence type="ECO:0000313" key="3">
    <source>
        <dbReference type="Proteomes" id="UP000054097"/>
    </source>
</evidence>
<dbReference type="HOGENOM" id="CLU_470227_0_0_1"/>
<feature type="compositionally biased region" description="Basic and acidic residues" evidence="1">
    <location>
        <begin position="284"/>
        <end position="303"/>
    </location>
</feature>